<dbReference type="VEuPathDB" id="FungiDB:SDRG_07822"/>
<protein>
    <submittedName>
        <fullName evidence="1">Uncharacterized protein</fullName>
    </submittedName>
</protein>
<accession>T0Q9E7</accession>
<evidence type="ECO:0000313" key="2">
    <source>
        <dbReference type="Proteomes" id="UP000030762"/>
    </source>
</evidence>
<organism evidence="1 2">
    <name type="scientific">Saprolegnia diclina (strain VS20)</name>
    <dbReference type="NCBI Taxonomy" id="1156394"/>
    <lineage>
        <taxon>Eukaryota</taxon>
        <taxon>Sar</taxon>
        <taxon>Stramenopiles</taxon>
        <taxon>Oomycota</taxon>
        <taxon>Saprolegniomycetes</taxon>
        <taxon>Saprolegniales</taxon>
        <taxon>Saprolegniaceae</taxon>
        <taxon>Saprolegnia</taxon>
    </lineage>
</organism>
<dbReference type="RefSeq" id="XP_008611900.1">
    <property type="nucleotide sequence ID" value="XM_008613678.1"/>
</dbReference>
<dbReference type="InParanoid" id="T0Q9E7"/>
<keyword evidence="2" id="KW-1185">Reference proteome</keyword>
<reference evidence="1 2" key="1">
    <citation type="submission" date="2012-04" db="EMBL/GenBank/DDBJ databases">
        <title>The Genome Sequence of Saprolegnia declina VS20.</title>
        <authorList>
            <consortium name="The Broad Institute Genome Sequencing Platform"/>
            <person name="Russ C."/>
            <person name="Nusbaum C."/>
            <person name="Tyler B."/>
            <person name="van West P."/>
            <person name="Dieguez-Uribeondo J."/>
            <person name="de Bruijn I."/>
            <person name="Tripathy S."/>
            <person name="Jiang R."/>
            <person name="Young S.K."/>
            <person name="Zeng Q."/>
            <person name="Gargeya S."/>
            <person name="Fitzgerald M."/>
            <person name="Haas B."/>
            <person name="Abouelleil A."/>
            <person name="Alvarado L."/>
            <person name="Arachchi H.M."/>
            <person name="Berlin A."/>
            <person name="Chapman S.B."/>
            <person name="Goldberg J."/>
            <person name="Griggs A."/>
            <person name="Gujja S."/>
            <person name="Hansen M."/>
            <person name="Howarth C."/>
            <person name="Imamovic A."/>
            <person name="Larimer J."/>
            <person name="McCowen C."/>
            <person name="Montmayeur A."/>
            <person name="Murphy C."/>
            <person name="Neiman D."/>
            <person name="Pearson M."/>
            <person name="Priest M."/>
            <person name="Roberts A."/>
            <person name="Saif S."/>
            <person name="Shea T."/>
            <person name="Sisk P."/>
            <person name="Sykes S."/>
            <person name="Wortman J."/>
            <person name="Nusbaum C."/>
            <person name="Birren B."/>
        </authorList>
    </citation>
    <scope>NUCLEOTIDE SEQUENCE [LARGE SCALE GENOMIC DNA]</scope>
    <source>
        <strain evidence="1 2">VS20</strain>
    </source>
</reference>
<dbReference type="Proteomes" id="UP000030762">
    <property type="component" value="Unassembled WGS sequence"/>
</dbReference>
<name>T0Q9E7_SAPDV</name>
<dbReference type="GeneID" id="19948549"/>
<evidence type="ECO:0000313" key="1">
    <source>
        <dbReference type="EMBL" id="EQC34494.1"/>
    </source>
</evidence>
<proteinExistence type="predicted"/>
<dbReference type="AlphaFoldDB" id="T0Q9E7"/>
<dbReference type="EMBL" id="JH767154">
    <property type="protein sequence ID" value="EQC34494.1"/>
    <property type="molecule type" value="Genomic_DNA"/>
</dbReference>
<gene>
    <name evidence="1" type="ORF">SDRG_07822</name>
</gene>
<sequence>MDKRAKATVDLMPELIKRVAMLVKASKDMLSLLQALPAEWLTKPLAALRKRCAHPAPRGPGGRCLWPRLQLPYEITDPELRAWMATAL</sequence>